<evidence type="ECO:0000256" key="4">
    <source>
        <dbReference type="ARBA" id="ARBA00022692"/>
    </source>
</evidence>
<keyword evidence="11" id="KW-1185">Reference proteome</keyword>
<sequence length="277" mass="31008">MKSKKTALSFLLYFIVIAILIVQIYPVVWLMLSSFKSSIELTTKPFSLPTVWSFANYADVFRESDLLLYIKNTAIVTFSCLVLIIFLSATAGFALVKMNFKLNSKLLLFFTVGIMIPIQVTLIPLFIMYKDFGLLNSYLALILPQVGFALPLSILIFTSFYSYVPNELIEAAVIDGCNIYQVFYKIISPLTINTTVTVASINFIFIWNDFIFSNTFTNDKQYKTIAVGLQEFIGAFGATDWGQTFAAISISIIPIIITYLFLNKYVMAGVSDGAVKG</sequence>
<evidence type="ECO:0000313" key="9">
    <source>
        <dbReference type="EMBL" id="KFN08409.1"/>
    </source>
</evidence>
<dbReference type="Proteomes" id="UP000029278">
    <property type="component" value="Unassembled WGS sequence"/>
</dbReference>
<proteinExistence type="inferred from homology"/>
<keyword evidence="6 7" id="KW-0472">Membrane</keyword>
<feature type="domain" description="ABC transmembrane type-1" evidence="8">
    <location>
        <begin position="70"/>
        <end position="262"/>
    </location>
</feature>
<dbReference type="InterPro" id="IPR000515">
    <property type="entry name" value="MetI-like"/>
</dbReference>
<dbReference type="CDD" id="cd06261">
    <property type="entry name" value="TM_PBP2"/>
    <property type="match status" value="1"/>
</dbReference>
<dbReference type="STRING" id="44252.DJ90_1745"/>
<gene>
    <name evidence="9" type="ORF">DJ90_1745</name>
    <name evidence="10" type="ORF">GNQ08_23710</name>
</gene>
<evidence type="ECO:0000313" key="10">
    <source>
        <dbReference type="EMBL" id="MUG25378.1"/>
    </source>
</evidence>
<dbReference type="GO" id="GO:0005886">
    <property type="term" value="C:plasma membrane"/>
    <property type="evidence" value="ECO:0007669"/>
    <property type="project" value="UniProtKB-SubCell"/>
</dbReference>
<feature type="transmembrane region" description="Helical" evidence="7">
    <location>
        <begin position="12"/>
        <end position="32"/>
    </location>
</feature>
<dbReference type="EMBL" id="WNZZ01000024">
    <property type="protein sequence ID" value="MUG25378.1"/>
    <property type="molecule type" value="Genomic_DNA"/>
</dbReference>
<reference evidence="10 12" key="2">
    <citation type="submission" date="2019-11" db="EMBL/GenBank/DDBJ databases">
        <title>Draft genome sequences of five Paenibacillus species of dairy origin.</title>
        <authorList>
            <person name="Olajide A.M."/>
            <person name="Chen S."/>
            <person name="Lapointe G."/>
        </authorList>
    </citation>
    <scope>NUCLEOTIDE SEQUENCE [LARGE SCALE GENOMIC DNA]</scope>
    <source>
        <strain evidence="10 12">3CT49</strain>
    </source>
</reference>
<feature type="transmembrane region" description="Helical" evidence="7">
    <location>
        <begin position="74"/>
        <end position="95"/>
    </location>
</feature>
<keyword evidence="5 7" id="KW-1133">Transmembrane helix</keyword>
<name>A0A090ZAV3_PAEMA</name>
<dbReference type="Proteomes" id="UP000442469">
    <property type="component" value="Unassembled WGS sequence"/>
</dbReference>
<organism evidence="9 11">
    <name type="scientific">Paenibacillus macerans</name>
    <name type="common">Bacillus macerans</name>
    <dbReference type="NCBI Taxonomy" id="44252"/>
    <lineage>
        <taxon>Bacteria</taxon>
        <taxon>Bacillati</taxon>
        <taxon>Bacillota</taxon>
        <taxon>Bacilli</taxon>
        <taxon>Bacillales</taxon>
        <taxon>Paenibacillaceae</taxon>
        <taxon>Paenibacillus</taxon>
    </lineage>
</organism>
<feature type="transmembrane region" description="Helical" evidence="7">
    <location>
        <begin position="182"/>
        <end position="207"/>
    </location>
</feature>
<dbReference type="AlphaFoldDB" id="A0A090ZAV3"/>
<dbReference type="EMBL" id="JMQA01000029">
    <property type="protein sequence ID" value="KFN08409.1"/>
    <property type="molecule type" value="Genomic_DNA"/>
</dbReference>
<feature type="transmembrane region" description="Helical" evidence="7">
    <location>
        <begin position="141"/>
        <end position="161"/>
    </location>
</feature>
<dbReference type="OrthoDB" id="187395at2"/>
<protein>
    <submittedName>
        <fullName evidence="10">ABC transporter permease subunit</fullName>
    </submittedName>
    <submittedName>
        <fullName evidence="9">Binding--dependent transport system inner membrane component family protein</fullName>
    </submittedName>
</protein>
<evidence type="ECO:0000313" key="11">
    <source>
        <dbReference type="Proteomes" id="UP000029278"/>
    </source>
</evidence>
<dbReference type="PROSITE" id="PS50928">
    <property type="entry name" value="ABC_TM1"/>
    <property type="match status" value="1"/>
</dbReference>
<evidence type="ECO:0000256" key="1">
    <source>
        <dbReference type="ARBA" id="ARBA00004651"/>
    </source>
</evidence>
<keyword evidence="4 7" id="KW-0812">Transmembrane</keyword>
<evidence type="ECO:0000256" key="3">
    <source>
        <dbReference type="ARBA" id="ARBA00022475"/>
    </source>
</evidence>
<accession>A0A090ZAV3</accession>
<reference evidence="9 11" key="1">
    <citation type="submission" date="2014-04" db="EMBL/GenBank/DDBJ databases">
        <authorList>
            <person name="Bishop-Lilly K.A."/>
            <person name="Broomall S.M."/>
            <person name="Chain P.S."/>
            <person name="Chertkov O."/>
            <person name="Coyne S.R."/>
            <person name="Daligault H.E."/>
            <person name="Davenport K.W."/>
            <person name="Erkkila T."/>
            <person name="Frey K.G."/>
            <person name="Gibbons H.S."/>
            <person name="Gu W."/>
            <person name="Jaissle J."/>
            <person name="Johnson S.L."/>
            <person name="Koroleva G.I."/>
            <person name="Ladner J.T."/>
            <person name="Lo C.-C."/>
            <person name="Minogue T.D."/>
            <person name="Munk C."/>
            <person name="Palacios G.F."/>
            <person name="Redden C.L."/>
            <person name="Rosenzweig C.N."/>
            <person name="Scholz M.B."/>
            <person name="Teshima H."/>
            <person name="Xu Y."/>
        </authorList>
    </citation>
    <scope>NUCLEOTIDE SEQUENCE [LARGE SCALE GENOMIC DNA]</scope>
    <source>
        <strain evidence="9 11">8244</strain>
    </source>
</reference>
<dbReference type="GO" id="GO:0055085">
    <property type="term" value="P:transmembrane transport"/>
    <property type="evidence" value="ECO:0007669"/>
    <property type="project" value="InterPro"/>
</dbReference>
<comment type="caution">
    <text evidence="9">The sequence shown here is derived from an EMBL/GenBank/DDBJ whole genome shotgun (WGS) entry which is preliminary data.</text>
</comment>
<dbReference type="SUPFAM" id="SSF161098">
    <property type="entry name" value="MetI-like"/>
    <property type="match status" value="1"/>
</dbReference>
<evidence type="ECO:0000256" key="2">
    <source>
        <dbReference type="ARBA" id="ARBA00022448"/>
    </source>
</evidence>
<dbReference type="GeneID" id="77007637"/>
<evidence type="ECO:0000259" key="8">
    <source>
        <dbReference type="PROSITE" id="PS50928"/>
    </source>
</evidence>
<dbReference type="InterPro" id="IPR035906">
    <property type="entry name" value="MetI-like_sf"/>
</dbReference>
<dbReference type="RefSeq" id="WP_036623573.1">
    <property type="nucleotide sequence ID" value="NZ_BGML01000017.1"/>
</dbReference>
<dbReference type="Gene3D" id="1.10.3720.10">
    <property type="entry name" value="MetI-like"/>
    <property type="match status" value="1"/>
</dbReference>
<evidence type="ECO:0000313" key="12">
    <source>
        <dbReference type="Proteomes" id="UP000442469"/>
    </source>
</evidence>
<comment type="subcellular location">
    <subcellularLocation>
        <location evidence="1 7">Cell membrane</location>
        <topology evidence="1 7">Multi-pass membrane protein</topology>
    </subcellularLocation>
</comment>
<dbReference type="PATRIC" id="fig|44252.3.peg.3348"/>
<dbReference type="PANTHER" id="PTHR32243">
    <property type="entry name" value="MALTOSE TRANSPORT SYSTEM PERMEASE-RELATED"/>
    <property type="match status" value="1"/>
</dbReference>
<feature type="transmembrane region" description="Helical" evidence="7">
    <location>
        <begin position="241"/>
        <end position="262"/>
    </location>
</feature>
<keyword evidence="3" id="KW-1003">Cell membrane</keyword>
<dbReference type="Pfam" id="PF00528">
    <property type="entry name" value="BPD_transp_1"/>
    <property type="match status" value="1"/>
</dbReference>
<evidence type="ECO:0000256" key="6">
    <source>
        <dbReference type="ARBA" id="ARBA00023136"/>
    </source>
</evidence>
<keyword evidence="2 7" id="KW-0813">Transport</keyword>
<dbReference type="PANTHER" id="PTHR32243:SF24">
    <property type="entry name" value="DIACETYLCHITOBIOSE UPTAKE SYSTEM PERMEASE PROTEIN NGCG"/>
    <property type="match status" value="1"/>
</dbReference>
<comment type="similarity">
    <text evidence="7">Belongs to the binding-protein-dependent transport system permease family.</text>
</comment>
<evidence type="ECO:0000256" key="5">
    <source>
        <dbReference type="ARBA" id="ARBA00022989"/>
    </source>
</evidence>
<evidence type="ECO:0000256" key="7">
    <source>
        <dbReference type="RuleBase" id="RU363032"/>
    </source>
</evidence>
<dbReference type="InterPro" id="IPR050901">
    <property type="entry name" value="BP-dep_ABC_trans_perm"/>
</dbReference>
<dbReference type="HOGENOM" id="CLU_016047_1_2_9"/>
<feature type="transmembrane region" description="Helical" evidence="7">
    <location>
        <begin position="107"/>
        <end position="129"/>
    </location>
</feature>